<sequence>MSNHASEALIKEKKTSLVDVESKTKTFLSPIDIITIAYCAWIIIYMIIGIFVGRAEQPAIHLPRFISIITAVLLMAWLERNYASVMNPKLLQFLQFIRSIYPVLLFTYFYTSLHSVCRILYPEWLDPFFSNIDYKIFGYYPSMVWGQKYDNWFAQEFFHFAYFCYYPMIAGLPTYLYFKNKEGFKELIFNLTFVFYFCYFFYSLVPVVGGRYFPEGYQLAHSYRYGFFTRLMAFIYNHSGHWGGAFPSSHIAITIVLTIAGLKYVRKWGYVFCVIAFFLSISTVYCHYHWFIDAVAGIVTGIAGYFVANWIRQKLEKEPK</sequence>
<accession>A0AC61QKX6</accession>
<evidence type="ECO:0000313" key="1">
    <source>
        <dbReference type="EMBL" id="TDF74621.1"/>
    </source>
</evidence>
<dbReference type="Proteomes" id="UP000294588">
    <property type="component" value="Unassembled WGS sequence"/>
</dbReference>
<protein>
    <submittedName>
        <fullName evidence="1">Phosphatase PAP2 family protein</fullName>
    </submittedName>
</protein>
<dbReference type="EMBL" id="SMOG01000001">
    <property type="protein sequence ID" value="TDF74621.1"/>
    <property type="molecule type" value="Genomic_DNA"/>
</dbReference>
<keyword evidence="2" id="KW-1185">Reference proteome</keyword>
<reference evidence="1" key="1">
    <citation type="submission" date="2019-03" db="EMBL/GenBank/DDBJ databases">
        <title>Candidatus Syntrophosphaera thermopropionivorans: a novel player in syntrophic propionate oxidation during anaerobic digestion.</title>
        <authorList>
            <person name="Dyksma S."/>
        </authorList>
    </citation>
    <scope>NUCLEOTIDE SEQUENCE</scope>
    <source>
        <strain evidence="1">W5</strain>
    </source>
</reference>
<organism evidence="1 2">
    <name type="scientific">Candidatus Syntrophosphaera thermopropionivorans</name>
    <dbReference type="NCBI Taxonomy" id="2593015"/>
    <lineage>
        <taxon>Bacteria</taxon>
        <taxon>Pseudomonadati</taxon>
        <taxon>Candidatus Cloacimonadota</taxon>
        <taxon>Candidatus Cloacimonadia</taxon>
        <taxon>Candidatus Cloacimonadales</taxon>
        <taxon>Candidatus Cloacimonadaceae</taxon>
        <taxon>Candidatus Syntrophosphaera</taxon>
    </lineage>
</organism>
<comment type="caution">
    <text evidence="1">The sequence shown here is derived from an EMBL/GenBank/DDBJ whole genome shotgun (WGS) entry which is preliminary data.</text>
</comment>
<gene>
    <name evidence="1" type="ORF">E0946_00630</name>
</gene>
<name>A0AC61QKX6_9BACT</name>
<proteinExistence type="predicted"/>
<evidence type="ECO:0000313" key="2">
    <source>
        <dbReference type="Proteomes" id="UP000294588"/>
    </source>
</evidence>